<accession>A0A9P7VJP4</accession>
<name>A0A9P7VJP4_9AGAR</name>
<evidence type="ECO:0000256" key="1">
    <source>
        <dbReference type="ARBA" id="ARBA00009005"/>
    </source>
</evidence>
<comment type="similarity">
    <text evidence="1">Belongs to the peptidase C14B family.</text>
</comment>
<comment type="caution">
    <text evidence="4">The sequence shown here is derived from an EMBL/GenBank/DDBJ whole genome shotgun (WGS) entry which is preliminary data.</text>
</comment>
<dbReference type="InterPro" id="IPR050452">
    <property type="entry name" value="Metacaspase"/>
</dbReference>
<dbReference type="PANTHER" id="PTHR48104:SF30">
    <property type="entry name" value="METACASPASE-1"/>
    <property type="match status" value="1"/>
</dbReference>
<evidence type="ECO:0000256" key="2">
    <source>
        <dbReference type="SAM" id="Coils"/>
    </source>
</evidence>
<dbReference type="GO" id="GO:0005737">
    <property type="term" value="C:cytoplasm"/>
    <property type="evidence" value="ECO:0007669"/>
    <property type="project" value="TreeGrafter"/>
</dbReference>
<evidence type="ECO:0000313" key="5">
    <source>
        <dbReference type="Proteomes" id="UP000812287"/>
    </source>
</evidence>
<keyword evidence="2" id="KW-0175">Coiled coil</keyword>
<protein>
    <recommendedName>
        <fullName evidence="3">Peptidase C14 caspase domain-containing protein</fullName>
    </recommendedName>
</protein>
<reference evidence="4" key="1">
    <citation type="submission" date="2020-11" db="EMBL/GenBank/DDBJ databases">
        <title>Adaptations for nitrogen fixation in a non-lichenized fungal sporocarp promotes dispersal by wood-feeding termites.</title>
        <authorList>
            <consortium name="DOE Joint Genome Institute"/>
            <person name="Koch R.A."/>
            <person name="Yoon G."/>
            <person name="Arayal U."/>
            <person name="Lail K."/>
            <person name="Amirebrahimi M."/>
            <person name="Labutti K."/>
            <person name="Lipzen A."/>
            <person name="Riley R."/>
            <person name="Barry K."/>
            <person name="Henrissat B."/>
            <person name="Grigoriev I.V."/>
            <person name="Herr J.R."/>
            <person name="Aime M.C."/>
        </authorList>
    </citation>
    <scope>NUCLEOTIDE SEQUENCE</scope>
    <source>
        <strain evidence="4">MCA 3950</strain>
    </source>
</reference>
<keyword evidence="5" id="KW-1185">Reference proteome</keyword>
<dbReference type="RefSeq" id="XP_043035275.1">
    <property type="nucleotide sequence ID" value="XM_043188336.1"/>
</dbReference>
<proteinExistence type="inferred from homology"/>
<dbReference type="AlphaFoldDB" id="A0A9P7VJP4"/>
<dbReference type="GO" id="GO:0006508">
    <property type="term" value="P:proteolysis"/>
    <property type="evidence" value="ECO:0007669"/>
    <property type="project" value="InterPro"/>
</dbReference>
<dbReference type="GeneID" id="66110633"/>
<sequence length="338" mass="37704">MIDPSDNVLPTIEYSRGLAGFPSAASSKSYEMSLPGHSECRPFLDSSSHGSSSQALFMDRILRIRKEIQILERRISSLKESEIKIAEEYGMHSDEIDSPAILQKAKERVLALEGASMETKNKAVKTAVVLDTLYKLRCSLSELQRVTIVPSLRVSHRAQENYEFPSGIEASRFWVVIIGIDAYRQLPLRGCVFDAITMEKYFIDLGVPKCRIQLLLGRLDGSRHDSLFPSRENIIKALHDIRTNPLIEIGDSIIIYFSGHGSHYFCSNYFEDKVGGSAHLGSVEAICPVDRDELDTDGHPISDISDRELNTIISLIRDTKGDNITLILDCCHSGSATR</sequence>
<dbReference type="EMBL" id="MU250556">
    <property type="protein sequence ID" value="KAG7441775.1"/>
    <property type="molecule type" value="Genomic_DNA"/>
</dbReference>
<dbReference type="InterPro" id="IPR011600">
    <property type="entry name" value="Pept_C14_caspase"/>
</dbReference>
<dbReference type="OrthoDB" id="10255174at2759"/>
<feature type="domain" description="Peptidase C14 caspase" evidence="3">
    <location>
        <begin position="174"/>
        <end position="334"/>
    </location>
</feature>
<dbReference type="Pfam" id="PF00656">
    <property type="entry name" value="Peptidase_C14"/>
    <property type="match status" value="1"/>
</dbReference>
<dbReference type="Proteomes" id="UP000812287">
    <property type="component" value="Unassembled WGS sequence"/>
</dbReference>
<dbReference type="Gene3D" id="3.40.50.1460">
    <property type="match status" value="1"/>
</dbReference>
<gene>
    <name evidence="4" type="ORF">BT62DRAFT_955402</name>
</gene>
<organism evidence="4 5">
    <name type="scientific">Guyanagaster necrorhizus</name>
    <dbReference type="NCBI Taxonomy" id="856835"/>
    <lineage>
        <taxon>Eukaryota</taxon>
        <taxon>Fungi</taxon>
        <taxon>Dikarya</taxon>
        <taxon>Basidiomycota</taxon>
        <taxon>Agaricomycotina</taxon>
        <taxon>Agaricomycetes</taxon>
        <taxon>Agaricomycetidae</taxon>
        <taxon>Agaricales</taxon>
        <taxon>Marasmiineae</taxon>
        <taxon>Physalacriaceae</taxon>
        <taxon>Guyanagaster</taxon>
    </lineage>
</organism>
<evidence type="ECO:0000313" key="4">
    <source>
        <dbReference type="EMBL" id="KAG7441775.1"/>
    </source>
</evidence>
<dbReference type="PANTHER" id="PTHR48104">
    <property type="entry name" value="METACASPASE-4"/>
    <property type="match status" value="1"/>
</dbReference>
<feature type="coiled-coil region" evidence="2">
    <location>
        <begin position="61"/>
        <end position="122"/>
    </location>
</feature>
<dbReference type="GO" id="GO:0004197">
    <property type="term" value="F:cysteine-type endopeptidase activity"/>
    <property type="evidence" value="ECO:0007669"/>
    <property type="project" value="InterPro"/>
</dbReference>
<evidence type="ECO:0000259" key="3">
    <source>
        <dbReference type="Pfam" id="PF00656"/>
    </source>
</evidence>
<feature type="non-terminal residue" evidence="4">
    <location>
        <position position="338"/>
    </location>
</feature>